<dbReference type="GO" id="GO:0016887">
    <property type="term" value="F:ATP hydrolysis activity"/>
    <property type="evidence" value="ECO:0007669"/>
    <property type="project" value="RHEA"/>
</dbReference>
<dbReference type="GO" id="GO:0003677">
    <property type="term" value="F:DNA binding"/>
    <property type="evidence" value="ECO:0007669"/>
    <property type="project" value="InterPro"/>
</dbReference>
<evidence type="ECO:0000256" key="5">
    <source>
        <dbReference type="ARBA" id="ARBA00023235"/>
    </source>
</evidence>
<organism evidence="11 12">
    <name type="scientific">Pseudoalteromonas luteoviolacea</name>
    <dbReference type="NCBI Taxonomy" id="43657"/>
    <lineage>
        <taxon>Bacteria</taxon>
        <taxon>Pseudomonadati</taxon>
        <taxon>Pseudomonadota</taxon>
        <taxon>Gammaproteobacteria</taxon>
        <taxon>Alteromonadales</taxon>
        <taxon>Pseudoalteromonadaceae</taxon>
        <taxon>Pseudoalteromonas</taxon>
    </lineage>
</organism>
<dbReference type="GO" id="GO:0005829">
    <property type="term" value="C:cytosol"/>
    <property type="evidence" value="ECO:0007669"/>
    <property type="project" value="TreeGrafter"/>
</dbReference>
<dbReference type="GO" id="GO:0043138">
    <property type="term" value="F:3'-5' DNA helicase activity"/>
    <property type="evidence" value="ECO:0007669"/>
    <property type="project" value="UniProtKB-EC"/>
</dbReference>
<dbReference type="Pfam" id="PF13361">
    <property type="entry name" value="UvrD_C"/>
    <property type="match status" value="1"/>
</dbReference>
<dbReference type="Gene3D" id="3.40.91.30">
    <property type="match status" value="1"/>
</dbReference>
<name>A0A1C0TIP1_9GAMM</name>
<accession>A0A1C0TIP1</accession>
<evidence type="ECO:0000259" key="10">
    <source>
        <dbReference type="PROSITE" id="PS51198"/>
    </source>
</evidence>
<dbReference type="GO" id="GO:0000725">
    <property type="term" value="P:recombinational repair"/>
    <property type="evidence" value="ECO:0007669"/>
    <property type="project" value="TreeGrafter"/>
</dbReference>
<feature type="binding site" evidence="9">
    <location>
        <begin position="219"/>
        <end position="226"/>
    </location>
    <ligand>
        <name>ATP</name>
        <dbReference type="ChEBI" id="CHEBI:30616"/>
    </ligand>
</feature>
<protein>
    <recommendedName>
        <fullName evidence="7">DNA 3'-5' helicase</fullName>
        <ecNumber evidence="7">5.6.2.4</ecNumber>
    </recommendedName>
</protein>
<dbReference type="SUPFAM" id="SSF52540">
    <property type="entry name" value="P-loop containing nucleoside triphosphate hydrolases"/>
    <property type="match status" value="1"/>
</dbReference>
<dbReference type="PROSITE" id="PS51198">
    <property type="entry name" value="UVRD_HELICASE_ATP_BIND"/>
    <property type="match status" value="1"/>
</dbReference>
<dbReference type="PANTHER" id="PTHR11070:SF63">
    <property type="entry name" value="DNA HELICASE IV"/>
    <property type="match status" value="1"/>
</dbReference>
<dbReference type="InterPro" id="IPR000212">
    <property type="entry name" value="DNA_helicase_UvrD/REP"/>
</dbReference>
<dbReference type="AlphaFoldDB" id="A0A1C0TIP1"/>
<dbReference type="OrthoDB" id="5298826at2"/>
<keyword evidence="4 9" id="KW-0067">ATP-binding</keyword>
<keyword evidence="3 9" id="KW-0347">Helicase</keyword>
<evidence type="ECO:0000256" key="6">
    <source>
        <dbReference type="ARBA" id="ARBA00034617"/>
    </source>
</evidence>
<dbReference type="Proteomes" id="UP000093366">
    <property type="component" value="Unassembled WGS sequence"/>
</dbReference>
<keyword evidence="2 9" id="KW-0378">Hydrolase</keyword>
<dbReference type="GO" id="GO:0005524">
    <property type="term" value="F:ATP binding"/>
    <property type="evidence" value="ECO:0007669"/>
    <property type="project" value="UniProtKB-UniRule"/>
</dbReference>
<dbReference type="Pfam" id="PF00580">
    <property type="entry name" value="UvrD-helicase"/>
    <property type="match status" value="1"/>
</dbReference>
<comment type="catalytic activity">
    <reaction evidence="8">
        <text>ATP + H2O = ADP + phosphate + H(+)</text>
        <dbReference type="Rhea" id="RHEA:13065"/>
        <dbReference type="ChEBI" id="CHEBI:15377"/>
        <dbReference type="ChEBI" id="CHEBI:15378"/>
        <dbReference type="ChEBI" id="CHEBI:30616"/>
        <dbReference type="ChEBI" id="CHEBI:43474"/>
        <dbReference type="ChEBI" id="CHEBI:456216"/>
        <dbReference type="EC" id="5.6.2.4"/>
    </reaction>
</comment>
<dbReference type="RefSeq" id="WP_065793108.1">
    <property type="nucleotide sequence ID" value="NZ_MAUJ01000022.1"/>
</dbReference>
<proteinExistence type="predicted"/>
<evidence type="ECO:0000256" key="2">
    <source>
        <dbReference type="ARBA" id="ARBA00022801"/>
    </source>
</evidence>
<dbReference type="Gene3D" id="3.40.50.300">
    <property type="entry name" value="P-loop containing nucleotide triphosphate hydrolases"/>
    <property type="match status" value="3"/>
</dbReference>
<dbReference type="InterPro" id="IPR014016">
    <property type="entry name" value="UvrD-like_ATP-bd"/>
</dbReference>
<evidence type="ECO:0000256" key="1">
    <source>
        <dbReference type="ARBA" id="ARBA00022741"/>
    </source>
</evidence>
<evidence type="ECO:0000313" key="12">
    <source>
        <dbReference type="Proteomes" id="UP000093366"/>
    </source>
</evidence>
<evidence type="ECO:0000256" key="3">
    <source>
        <dbReference type="ARBA" id="ARBA00022806"/>
    </source>
</evidence>
<sequence>MKYQYHDWLKALAAHFNFVNAVQFGESKFSYEIGEVRHEIPIEQLPDSMQKEKSWFWYDLEIIVGEDLHKFRLTNENDATKLENSFKSYVKNWYREEARKEARKEARNMLPQINEAKRELISFLNAEQFIKKSHLKAFLKKVNRPNLNIKGKKEFFDEGELTAISKITRFFNNPNEILEIINTRFINKEIELHGKILNGLNDSQKIACIIDDDTNLVLAGAGTGKTKTLEVKTRYLIETGKYRPNEILLVAYGNKAKDELVKRVGKPTGVNAVTFHGFGRSIVEKHLNQRVIPDPMAEDDKLKRKFIDDEIVRLLDNDSHFVDLAIRYFEEFLYPYKNPFDFKSLGEYYEYIKANEIRALSGDKVKSYEEMAIANFLYKNGIKFKYEPRYDKEINFVGFTSYQPDFYLPDYDLYIEHYGVNADFIAPDYMNPKKYASDMQKKRRIHKKNKTDCIETYSFLKQEGKLLEYLESELNEREVQMNPIPKESYLDALKELGAVTKLADLAFKAIGLTRTMNHTIPSLRELVQQSATPTLVAAIDILEPLLEHYYTHLRVNNTADFETMINDAIPIIEQGYYRCPYKIIMVDEFQDISNPRADILKALQNYDPELVIFGVGDDWQGIYRFTGADLQLTYNFTDEFGDGTEKSLNETYRFNDKINDVASKFVKTNTSQKRRDFTAREVDDPRVHIVKTTEAEQQDKIVDVINWIAQNEKPGSILLLNRYKYKKPKYLSELQQLAKRLGLTLRFNSCHASKGKEAEYVIIMDMLRGKNGFPAEKLEHPLIEFLLPKLEEYPHAEERRIFYVALTRAKHQTFVISIEENCSEFVKQLRGYGSNLINQDAIAPSKLSLNVTELACPVCETGRLIRRGNGGVSSCSNKPYCTYKEFNCKACTSQRKLTDGAYVCQNKNCGKKTPACPVCCGELKPTRGRRGRYWGCYKGWDNCKGSLDWSVYKNDEKVIIPKKNQNR</sequence>
<dbReference type="EC" id="5.6.2.4" evidence="7"/>
<keyword evidence="1 9" id="KW-0547">Nucleotide-binding</keyword>
<feature type="domain" description="UvrD-like helicase ATP-binding" evidence="10">
    <location>
        <begin position="198"/>
        <end position="655"/>
    </location>
</feature>
<comment type="caution">
    <text evidence="11">The sequence shown here is derived from an EMBL/GenBank/DDBJ whole genome shotgun (WGS) entry which is preliminary data.</text>
</comment>
<dbReference type="EMBL" id="MAUJ01000022">
    <property type="protein sequence ID" value="OCQ17939.1"/>
    <property type="molecule type" value="Genomic_DNA"/>
</dbReference>
<dbReference type="PANTHER" id="PTHR11070">
    <property type="entry name" value="UVRD / RECB / PCRA DNA HELICASE FAMILY MEMBER"/>
    <property type="match status" value="1"/>
</dbReference>
<reference evidence="12" key="1">
    <citation type="submission" date="2016-07" db="EMBL/GenBank/DDBJ databases">
        <authorList>
            <person name="Florea S."/>
            <person name="Webb J.S."/>
            <person name="Jaromczyk J."/>
            <person name="Schardl C.L."/>
        </authorList>
    </citation>
    <scope>NUCLEOTIDE SEQUENCE [LARGE SCALE GENOMIC DNA]</scope>
    <source>
        <strain evidence="12">IPB1</strain>
    </source>
</reference>
<dbReference type="InterPro" id="IPR014017">
    <property type="entry name" value="DNA_helicase_UvrD-like_C"/>
</dbReference>
<evidence type="ECO:0000256" key="8">
    <source>
        <dbReference type="ARBA" id="ARBA00048988"/>
    </source>
</evidence>
<evidence type="ECO:0000256" key="9">
    <source>
        <dbReference type="PROSITE-ProRule" id="PRU00560"/>
    </source>
</evidence>
<evidence type="ECO:0000313" key="11">
    <source>
        <dbReference type="EMBL" id="OCQ17939.1"/>
    </source>
</evidence>
<gene>
    <name evidence="11" type="ORF">A7985_25010</name>
</gene>
<evidence type="ECO:0000256" key="7">
    <source>
        <dbReference type="ARBA" id="ARBA00034808"/>
    </source>
</evidence>
<keyword evidence="5" id="KW-0413">Isomerase</keyword>
<dbReference type="InterPro" id="IPR027417">
    <property type="entry name" value="P-loop_NTPase"/>
</dbReference>
<evidence type="ECO:0000256" key="4">
    <source>
        <dbReference type="ARBA" id="ARBA00022840"/>
    </source>
</evidence>
<comment type="catalytic activity">
    <reaction evidence="6">
        <text>Couples ATP hydrolysis with the unwinding of duplex DNA by translocating in the 3'-5' direction.</text>
        <dbReference type="EC" id="5.6.2.4"/>
    </reaction>
</comment>